<proteinExistence type="predicted"/>
<accession>A0A2Y9A284</accession>
<protein>
    <submittedName>
        <fullName evidence="3">Uncharacterized protein</fullName>
    </submittedName>
</protein>
<evidence type="ECO:0000256" key="1">
    <source>
        <dbReference type="SAM" id="MobiDB-lite"/>
    </source>
</evidence>
<dbReference type="Proteomes" id="UP000251571">
    <property type="component" value="Unassembled WGS sequence"/>
</dbReference>
<dbReference type="PROSITE" id="PS51257">
    <property type="entry name" value="PROKAR_LIPOPROTEIN"/>
    <property type="match status" value="1"/>
</dbReference>
<sequence>MTPSERLTALPLITLITGCVAGGNDVVTTPSEIEATTDSDIDGGGTVPQGGVAVGATG</sequence>
<organism evidence="3 5">
    <name type="scientific">Jannaschia seohaensis</name>
    <dbReference type="NCBI Taxonomy" id="475081"/>
    <lineage>
        <taxon>Bacteria</taxon>
        <taxon>Pseudomonadati</taxon>
        <taxon>Pseudomonadota</taxon>
        <taxon>Alphaproteobacteria</taxon>
        <taxon>Rhodobacterales</taxon>
        <taxon>Roseobacteraceae</taxon>
        <taxon>Jannaschia</taxon>
    </lineage>
</organism>
<feature type="region of interest" description="Disordered" evidence="1">
    <location>
        <begin position="35"/>
        <end position="58"/>
    </location>
</feature>
<dbReference type="Proteomes" id="UP000245839">
    <property type="component" value="Unassembled WGS sequence"/>
</dbReference>
<dbReference type="EMBL" id="QGDJ01000001">
    <property type="protein sequence ID" value="PWJ22097.1"/>
    <property type="molecule type" value="Genomic_DNA"/>
</dbReference>
<dbReference type="AlphaFoldDB" id="A0A2Y9A284"/>
<name>A0A2Y9A284_9RHOB</name>
<evidence type="ECO:0000313" key="2">
    <source>
        <dbReference type="EMBL" id="PWJ22097.1"/>
    </source>
</evidence>
<evidence type="ECO:0000313" key="5">
    <source>
        <dbReference type="Proteomes" id="UP000251571"/>
    </source>
</evidence>
<reference evidence="2 4" key="2">
    <citation type="submission" date="2018-03" db="EMBL/GenBank/DDBJ databases">
        <title>Genomic Encyclopedia of Archaeal and Bacterial Type Strains, Phase II (KMG-II): from individual species to whole genera.</title>
        <authorList>
            <person name="Goeker M."/>
        </authorList>
    </citation>
    <scope>NUCLEOTIDE SEQUENCE [LARGE SCALE GENOMIC DNA]</scope>
    <source>
        <strain evidence="2 4">DSM 25227</strain>
    </source>
</reference>
<keyword evidence="4" id="KW-1185">Reference proteome</keyword>
<dbReference type="RefSeq" id="WP_170125268.1">
    <property type="nucleotide sequence ID" value="NZ_QGDJ01000001.1"/>
</dbReference>
<evidence type="ECO:0000313" key="4">
    <source>
        <dbReference type="Proteomes" id="UP000245839"/>
    </source>
</evidence>
<evidence type="ECO:0000313" key="3">
    <source>
        <dbReference type="EMBL" id="SSA38375.1"/>
    </source>
</evidence>
<reference evidence="3 5" key="1">
    <citation type="submission" date="2016-10" db="EMBL/GenBank/DDBJ databases">
        <authorList>
            <person name="Cai Z."/>
        </authorList>
    </citation>
    <scope>NUCLEOTIDE SEQUENCE [LARGE SCALE GENOMIC DNA]</scope>
    <source>
        <strain evidence="3 5">DSM 25227</strain>
    </source>
</reference>
<gene>
    <name evidence="2" type="ORF">BCF38_101506</name>
    <name evidence="3" type="ORF">SAMN05421539_101506</name>
</gene>
<dbReference type="EMBL" id="UETC01000001">
    <property type="protein sequence ID" value="SSA38375.1"/>
    <property type="molecule type" value="Genomic_DNA"/>
</dbReference>